<gene>
    <name evidence="1" type="ORF">Amon02_000609300</name>
</gene>
<keyword evidence="2" id="KW-1185">Reference proteome</keyword>
<dbReference type="EMBL" id="BSXS01004684">
    <property type="protein sequence ID" value="GME83328.1"/>
    <property type="molecule type" value="Genomic_DNA"/>
</dbReference>
<reference evidence="1" key="1">
    <citation type="submission" date="2023-04" db="EMBL/GenBank/DDBJ databases">
        <title>Ambrosiozyma monospora NBRC 10751.</title>
        <authorList>
            <person name="Ichikawa N."/>
            <person name="Sato H."/>
            <person name="Tonouchi N."/>
        </authorList>
    </citation>
    <scope>NUCLEOTIDE SEQUENCE</scope>
    <source>
        <strain evidence="1">NBRC 10751</strain>
    </source>
</reference>
<evidence type="ECO:0000313" key="2">
    <source>
        <dbReference type="Proteomes" id="UP001165064"/>
    </source>
</evidence>
<sequence length="514" mass="57855">MGVLDFIKNRDESRLNTELFNPNHTTASDPESNGETAEKRSVDETKEKFDQTNTETEHESIDSDAGLGTKKMEALAMVWTKKHLYMVYAWIWICFFFLAFHSGVGGNVLYNAYANFSAAPEINTASMIASIVGGVLKLPIAKLVTIWGRAEGLVIFTIIYLIGMIVTASCTGPDGYAAGYCLYWIGYYGIYIILDVFIADTSGLKNRAFAFAYSTSVFIITAFTGSLCATAFINGPGWRWAYYAFFIIQPFIFFPLAITFKLFERKAYKQGLLKKTESGRTKIQSFIYYVKEFDIVGCLILMAAFILFLLPFSLVSNARISGYKTAGFIVMLVIGILLFPVFYIWERYFATTHFIKWHLFQQPTVLGACICSLLVNFSFECWDLYFYNFVIVVYNLSTTNAGYMLNIYNVGSCFWGLIFGAWVRFAHTWKWTCFGFGLPLMTLGAGLQVYFRGQHSNIGYIIMTQIFIAFGGGTIVLGNQMSVMAAGSLDDVPMMISLIGLFQIKHQLFLLVVT</sequence>
<dbReference type="Proteomes" id="UP001165064">
    <property type="component" value="Unassembled WGS sequence"/>
</dbReference>
<accession>A0ACB5T8A6</accession>
<proteinExistence type="predicted"/>
<organism evidence="1 2">
    <name type="scientific">Ambrosiozyma monospora</name>
    <name type="common">Yeast</name>
    <name type="synonym">Endomycopsis monosporus</name>
    <dbReference type="NCBI Taxonomy" id="43982"/>
    <lineage>
        <taxon>Eukaryota</taxon>
        <taxon>Fungi</taxon>
        <taxon>Dikarya</taxon>
        <taxon>Ascomycota</taxon>
        <taxon>Saccharomycotina</taxon>
        <taxon>Pichiomycetes</taxon>
        <taxon>Pichiales</taxon>
        <taxon>Pichiaceae</taxon>
        <taxon>Ambrosiozyma</taxon>
    </lineage>
</organism>
<evidence type="ECO:0000313" key="1">
    <source>
        <dbReference type="EMBL" id="GME83328.1"/>
    </source>
</evidence>
<name>A0ACB5T8A6_AMBMO</name>
<protein>
    <submittedName>
        <fullName evidence="1">Unnamed protein product</fullName>
    </submittedName>
</protein>
<comment type="caution">
    <text evidence="1">The sequence shown here is derived from an EMBL/GenBank/DDBJ whole genome shotgun (WGS) entry which is preliminary data.</text>
</comment>